<dbReference type="CDD" id="cd06170">
    <property type="entry name" value="LuxR_C_like"/>
    <property type="match status" value="1"/>
</dbReference>
<dbReference type="PANTHER" id="PTHR44688:SF16">
    <property type="entry name" value="DNA-BINDING TRANSCRIPTIONAL ACTIVATOR DEVR_DOSR"/>
    <property type="match status" value="1"/>
</dbReference>
<evidence type="ECO:0000256" key="3">
    <source>
        <dbReference type="ARBA" id="ARBA00023163"/>
    </source>
</evidence>
<proteinExistence type="predicted"/>
<reference evidence="5 6" key="1">
    <citation type="submission" date="2016-04" db="EMBL/GenBank/DDBJ databases">
        <title>Complete genome sequence of natural rubber-degrading, novel Gram-negative bacterium, Rhizobacter gummiphilus strain NS21.</title>
        <authorList>
            <person name="Tabata M."/>
            <person name="Kasai D."/>
            <person name="Fukuda M."/>
        </authorList>
    </citation>
    <scope>NUCLEOTIDE SEQUENCE [LARGE SCALE GENOMIC DNA]</scope>
    <source>
        <strain evidence="5 6">NS21</strain>
    </source>
</reference>
<organism evidence="5 6">
    <name type="scientific">Piscinibacter gummiphilus</name>
    <dbReference type="NCBI Taxonomy" id="946333"/>
    <lineage>
        <taxon>Bacteria</taxon>
        <taxon>Pseudomonadati</taxon>
        <taxon>Pseudomonadota</taxon>
        <taxon>Betaproteobacteria</taxon>
        <taxon>Burkholderiales</taxon>
        <taxon>Sphaerotilaceae</taxon>
        <taxon>Piscinibacter</taxon>
    </lineage>
</organism>
<dbReference type="KEGG" id="rgu:A4W93_10150"/>
<dbReference type="SUPFAM" id="SSF46894">
    <property type="entry name" value="C-terminal effector domain of the bipartite response regulators"/>
    <property type="match status" value="1"/>
</dbReference>
<dbReference type="RefSeq" id="WP_085750505.1">
    <property type="nucleotide sequence ID" value="NZ_BSPR01000014.1"/>
</dbReference>
<keyword evidence="2" id="KW-0238">DNA-binding</keyword>
<dbReference type="InterPro" id="IPR016032">
    <property type="entry name" value="Sig_transdc_resp-reg_C-effctor"/>
</dbReference>
<dbReference type="Pfam" id="PF00196">
    <property type="entry name" value="GerE"/>
    <property type="match status" value="1"/>
</dbReference>
<name>A0A1W6L7N9_9BURK</name>
<dbReference type="AlphaFoldDB" id="A0A1W6L7N9"/>
<dbReference type="InterPro" id="IPR027417">
    <property type="entry name" value="P-loop_NTPase"/>
</dbReference>
<dbReference type="InterPro" id="IPR036388">
    <property type="entry name" value="WH-like_DNA-bd_sf"/>
</dbReference>
<protein>
    <recommendedName>
        <fullName evidence="4">HTH luxR-type domain-containing protein</fullName>
    </recommendedName>
</protein>
<dbReference type="InterPro" id="IPR000792">
    <property type="entry name" value="Tscrpt_reg_LuxR_C"/>
</dbReference>
<dbReference type="GO" id="GO:0003677">
    <property type="term" value="F:DNA binding"/>
    <property type="evidence" value="ECO:0007669"/>
    <property type="project" value="UniProtKB-KW"/>
</dbReference>
<accession>A0A1W6L7N9</accession>
<gene>
    <name evidence="5" type="ORF">A4W93_10150</name>
</gene>
<dbReference type="SMART" id="SM00421">
    <property type="entry name" value="HTH_LUXR"/>
    <property type="match status" value="1"/>
</dbReference>
<dbReference type="GO" id="GO:0006355">
    <property type="term" value="P:regulation of DNA-templated transcription"/>
    <property type="evidence" value="ECO:0007669"/>
    <property type="project" value="InterPro"/>
</dbReference>
<dbReference type="OrthoDB" id="134985at2"/>
<dbReference type="EMBL" id="CP015118">
    <property type="protein sequence ID" value="ARN20234.1"/>
    <property type="molecule type" value="Genomic_DNA"/>
</dbReference>
<dbReference type="Proteomes" id="UP000193427">
    <property type="component" value="Chromosome"/>
</dbReference>
<evidence type="ECO:0000259" key="4">
    <source>
        <dbReference type="PROSITE" id="PS50043"/>
    </source>
</evidence>
<dbReference type="Gene3D" id="1.10.10.10">
    <property type="entry name" value="Winged helix-like DNA-binding domain superfamily/Winged helix DNA-binding domain"/>
    <property type="match status" value="1"/>
</dbReference>
<keyword evidence="3" id="KW-0804">Transcription</keyword>
<dbReference type="Pfam" id="PF25873">
    <property type="entry name" value="WHD_MalT"/>
    <property type="match status" value="1"/>
</dbReference>
<keyword evidence="6" id="KW-1185">Reference proteome</keyword>
<sequence length="882" mass="96573">MAATDERSGEDLLLKVTPPRVPRHLLSRTRLRSDTDVCRGPGVFVVRAPAGFGKTSLLAQWRLEQVANGRAVAWLSAEAEDGPERLVRALTLSVRQATARPAFGQSLAARDGSPHDHGIAMWLAELAQAAVPVTLSIDQADHLPPASQALLAQIVRHAPPNLQVVLATRGPIGFPVDDLVDYGRCTVVGAGLLRFRLDETLELLRRSFGDGVDNDLGARVQEFTEGWPLGLQLVLSLQQDGEGLAALAATARAPGGELRRHLAGLLLGAVADDDTAFLGRMACLERLHPDLCRAVDGRDCAAVRLARLGLETPAVVRSEHGEWSRLHTVARDALRVRFTALPETERAEVHARAAAWYERQGLLEDAAEHALAAGQPQSAYDLIDRCLYDAVVHQGRHAEALEWLDRLPRVELQRRPRLMLAMAWSLAGSERHTEAAALVGRLVADAGEDDHALRCECAMVLSGAAMFADEPDLFCTLHDAWESDPPLHTPELLRLHAHRSAYRALLDGQAALARLRLQRQLQSRDGEDFQQGDPWGRYLMGLSYLWEGQPLLAESLLRPALAVAEAVSGRRGRLPSLLAAVLAAALWELDRPREAAELLANRLDVLERTAPAEALLLAYRTLVRVALASRAEHRAIELLESMQAVALVRRMPRLEVASLAELVRVHARGYRAQMCGELCERIDDLAAEQAQARPRWWRLVAGQPEQAHAYAAIASRDWRVAAERLAVADEHARRMRMGSVHIELLGLRAFVLDRCGERSQTLLREAVELAGAFELRRLLADAHPGLGALIAGLGELPFQPVPVPPAVAAGGVPVWSALTNKEREVLQLLSRNLSNKEIGRALQSGETTVKWHVKNLFAKLDVGSRREVVVRARALGMLPAVD</sequence>
<dbReference type="SUPFAM" id="SSF52540">
    <property type="entry name" value="P-loop containing nucleoside triphosphate hydrolases"/>
    <property type="match status" value="1"/>
</dbReference>
<evidence type="ECO:0000256" key="1">
    <source>
        <dbReference type="ARBA" id="ARBA00023015"/>
    </source>
</evidence>
<dbReference type="PRINTS" id="PR00038">
    <property type="entry name" value="HTHLUXR"/>
</dbReference>
<dbReference type="InterPro" id="IPR059106">
    <property type="entry name" value="WHD_MalT"/>
</dbReference>
<dbReference type="PANTHER" id="PTHR44688">
    <property type="entry name" value="DNA-BINDING TRANSCRIPTIONAL ACTIVATOR DEVR_DOSR"/>
    <property type="match status" value="1"/>
</dbReference>
<feature type="domain" description="HTH luxR-type" evidence="4">
    <location>
        <begin position="811"/>
        <end position="876"/>
    </location>
</feature>
<keyword evidence="1" id="KW-0805">Transcription regulation</keyword>
<evidence type="ECO:0000313" key="5">
    <source>
        <dbReference type="EMBL" id="ARN20234.1"/>
    </source>
</evidence>
<dbReference type="STRING" id="946333.A4W93_10150"/>
<dbReference type="PROSITE" id="PS50043">
    <property type="entry name" value="HTH_LUXR_2"/>
    <property type="match status" value="1"/>
</dbReference>
<evidence type="ECO:0000313" key="6">
    <source>
        <dbReference type="Proteomes" id="UP000193427"/>
    </source>
</evidence>
<evidence type="ECO:0000256" key="2">
    <source>
        <dbReference type="ARBA" id="ARBA00023125"/>
    </source>
</evidence>